<accession>A0A2A5CJ93</accession>
<evidence type="ECO:0000256" key="10">
    <source>
        <dbReference type="ARBA" id="ARBA00023052"/>
    </source>
</evidence>
<feature type="binding site" evidence="15">
    <location>
        <position position="83"/>
    </location>
    <ligand>
        <name>thiamine diphosphate</name>
        <dbReference type="ChEBI" id="CHEBI:58937"/>
    </ligand>
</feature>
<feature type="binding site" evidence="14">
    <location>
        <position position="374"/>
    </location>
    <ligand>
        <name>substrate</name>
    </ligand>
</feature>
<dbReference type="InterPro" id="IPR005478">
    <property type="entry name" value="Transketolase_bac-like"/>
</dbReference>
<feature type="binding site" evidence="14">
    <location>
        <position position="401"/>
    </location>
    <ligand>
        <name>substrate</name>
    </ligand>
</feature>
<dbReference type="CDD" id="cd07033">
    <property type="entry name" value="TPP_PYR_DXS_TK_like"/>
    <property type="match status" value="1"/>
</dbReference>
<comment type="cofactor">
    <cofactor evidence="2">
        <name>Co(2+)</name>
        <dbReference type="ChEBI" id="CHEBI:48828"/>
    </cofactor>
</comment>
<comment type="similarity">
    <text evidence="3 18">Belongs to the transketolase family.</text>
</comment>
<dbReference type="PROSITE" id="PS00802">
    <property type="entry name" value="TRANSKETOLASE_2"/>
    <property type="match status" value="1"/>
</dbReference>
<feature type="binding site" evidence="15">
    <location>
        <position position="173"/>
    </location>
    <ligand>
        <name>thiamine diphosphate</name>
        <dbReference type="ChEBI" id="CHEBI:58937"/>
    </ligand>
</feature>
<dbReference type="AlphaFoldDB" id="A0A2A5CJ93"/>
<feature type="binding site" evidence="15">
    <location>
        <position position="277"/>
    </location>
    <ligand>
        <name>thiamine diphosphate</name>
        <dbReference type="ChEBI" id="CHEBI:58937"/>
    </ligand>
</feature>
<evidence type="ECO:0000256" key="9">
    <source>
        <dbReference type="ARBA" id="ARBA00022842"/>
    </source>
</evidence>
<feature type="domain" description="Transketolase-like pyrimidine-binding" evidence="20">
    <location>
        <begin position="371"/>
        <end position="541"/>
    </location>
</feature>
<feature type="site" description="Important for catalytic activity" evidence="17">
    <location>
        <position position="277"/>
    </location>
</feature>
<evidence type="ECO:0000313" key="21">
    <source>
        <dbReference type="EMBL" id="PCJ41790.1"/>
    </source>
</evidence>
<keyword evidence="8 18" id="KW-0106">Calcium</keyword>
<dbReference type="Gene3D" id="3.40.50.920">
    <property type="match status" value="1"/>
</dbReference>
<evidence type="ECO:0000256" key="14">
    <source>
        <dbReference type="PIRSR" id="PIRSR605478-2"/>
    </source>
</evidence>
<keyword evidence="7 16" id="KW-0479">Metal-binding</keyword>
<dbReference type="Pfam" id="PF02779">
    <property type="entry name" value="Transket_pyr"/>
    <property type="match status" value="1"/>
</dbReference>
<evidence type="ECO:0000256" key="15">
    <source>
        <dbReference type="PIRSR" id="PIRSR605478-3"/>
    </source>
</evidence>
<dbReference type="Proteomes" id="UP000228987">
    <property type="component" value="Unassembled WGS sequence"/>
</dbReference>
<sequence>MGKNTEDNNGIDRQASRKASRTDCANAIRALSMDAVQKAKSGHPGAPMGMADIAEVLWHDYLNHNPLNPDWVNRDRFVLSNGHGSMLVYSLLHLTGYELTIDDLKNFRQLHSKTPGHPEYGYTPGVETTTGPLGQGLANGVGMAIAERTLAAQFNRDAMSIVDHYTYVFAGDGCFMEGVSHEVCSLAGTLGLGKLIVFYDDNGISIDGAVEEWFADDTDLRFQSYNWQVLTADGHNPDEIAAAIESAQKNTEQPTLIMCKTVIGKGSPNKQGKESSHGAPLGEEEIVATRAALGWVHPPFDIPDDIYQTWNAHDSGRKNEAAWQSLFMQYEQEYPALAMEFMRRVGGQLHDDFTEQADSFIQASVDKAESIASRKASQNAIAAFGEILPELIGGSADLTGSNLTSWSGSKAISKDLDGNYIYYGVREFGMFAINNGIALHGGFIPYGATFLIFMEYARNAVRMAALMKQQSIMVFTHDSIGQGEDGPTHQAIEQVSSLRLTPNMSVWRPADAVETAVAWKAAILKKDGPTSLILSRQGLPHLARTQAQVNAIAKGAYILCDCESDPDVIVIATGSEVSVSLVAVQQAMEKGLKVRLVSMPSTDLFDAQDDDYKESVLPAAVRKRLAVEAAQQDYWYKYVGLDGVVIGMSTFGESAPGPVVLEHFGFTAENIQRAIESL</sequence>
<dbReference type="FunFam" id="3.40.50.970:FF:000003">
    <property type="entry name" value="Transketolase"/>
    <property type="match status" value="1"/>
</dbReference>
<dbReference type="Pfam" id="PF00456">
    <property type="entry name" value="Transketolase_N"/>
    <property type="match status" value="1"/>
</dbReference>
<dbReference type="InterPro" id="IPR029061">
    <property type="entry name" value="THDP-binding"/>
</dbReference>
<feature type="binding site" evidence="15">
    <location>
        <begin position="131"/>
        <end position="133"/>
    </location>
    <ligand>
        <name>thiamine diphosphate</name>
        <dbReference type="ChEBI" id="CHEBI:58937"/>
    </ligand>
</feature>
<evidence type="ECO:0000259" key="20">
    <source>
        <dbReference type="SMART" id="SM00861"/>
    </source>
</evidence>
<dbReference type="InterPro" id="IPR055152">
    <property type="entry name" value="Transketolase-like_C_2"/>
</dbReference>
<comment type="caution">
    <text evidence="22">The sequence shown here is derived from an EMBL/GenBank/DDBJ whole genome shotgun (WGS) entry which is preliminary data.</text>
</comment>
<dbReference type="PANTHER" id="PTHR43522:SF2">
    <property type="entry name" value="TRANSKETOLASE 1-RELATED"/>
    <property type="match status" value="1"/>
</dbReference>
<evidence type="ECO:0000256" key="17">
    <source>
        <dbReference type="PIRSR" id="PIRSR605478-5"/>
    </source>
</evidence>
<feature type="binding site" evidence="14">
    <location>
        <position position="477"/>
    </location>
    <ligand>
        <name>substrate</name>
    </ligand>
</feature>
<protein>
    <recommendedName>
        <fullName evidence="5 12">Transketolase</fullName>
        <ecNumber evidence="5 12">2.2.1.1</ecNumber>
    </recommendedName>
</protein>
<dbReference type="InterPro" id="IPR009014">
    <property type="entry name" value="Transketo_C/PFOR_II"/>
</dbReference>
<dbReference type="InterPro" id="IPR005474">
    <property type="entry name" value="Transketolase_N"/>
</dbReference>
<name>A0A2A5CJ93_9GAMM</name>
<dbReference type="SMART" id="SM00861">
    <property type="entry name" value="Transket_pyr"/>
    <property type="match status" value="1"/>
</dbReference>
<dbReference type="GO" id="GO:0004802">
    <property type="term" value="F:transketolase activity"/>
    <property type="evidence" value="ECO:0007669"/>
    <property type="project" value="UniProtKB-UniRule"/>
</dbReference>
<evidence type="ECO:0000256" key="5">
    <source>
        <dbReference type="ARBA" id="ARBA00013152"/>
    </source>
</evidence>
<keyword evidence="6 18" id="KW-0808">Transferase</keyword>
<comment type="cofactor">
    <cofactor evidence="16">
        <name>Mg(2+)</name>
        <dbReference type="ChEBI" id="CHEBI:18420"/>
    </cofactor>
    <text evidence="16">Binds 1 Mg(2+) ion per subunit. Can also utilize other divalent metal cations, such as Ca(2+), Mn(2+) and Co(2+).</text>
</comment>
<dbReference type="GO" id="GO:0046872">
    <property type="term" value="F:metal ion binding"/>
    <property type="evidence" value="ECO:0007669"/>
    <property type="project" value="UniProtKB-KW"/>
</dbReference>
<dbReference type="InterPro" id="IPR033247">
    <property type="entry name" value="Transketolase_fam"/>
</dbReference>
<feature type="binding site" evidence="14">
    <location>
        <position position="489"/>
    </location>
    <ligand>
        <name>substrate</name>
    </ligand>
</feature>
<dbReference type="PANTHER" id="PTHR43522">
    <property type="entry name" value="TRANSKETOLASE"/>
    <property type="match status" value="1"/>
</dbReference>
<evidence type="ECO:0000256" key="6">
    <source>
        <dbReference type="ARBA" id="ARBA00022679"/>
    </source>
</evidence>
<dbReference type="SUPFAM" id="SSF52922">
    <property type="entry name" value="TK C-terminal domain-like"/>
    <property type="match status" value="1"/>
</dbReference>
<evidence type="ECO:0000256" key="3">
    <source>
        <dbReference type="ARBA" id="ARBA00007131"/>
    </source>
</evidence>
<evidence type="ECO:0000256" key="16">
    <source>
        <dbReference type="PIRSR" id="PIRSR605478-4"/>
    </source>
</evidence>
<comment type="cofactor">
    <cofactor evidence="1">
        <name>Ca(2+)</name>
        <dbReference type="ChEBI" id="CHEBI:29108"/>
    </cofactor>
</comment>
<dbReference type="Pfam" id="PF22613">
    <property type="entry name" value="Transketolase_C_1"/>
    <property type="match status" value="1"/>
</dbReference>
<feature type="binding site" evidence="14">
    <location>
        <position position="43"/>
    </location>
    <ligand>
        <name>substrate</name>
    </ligand>
</feature>
<comment type="cofactor">
    <cofactor evidence="18">
        <name>Mg(2+)</name>
        <dbReference type="ChEBI" id="CHEBI:18420"/>
    </cofactor>
    <cofactor evidence="18">
        <name>Ca(2+)</name>
        <dbReference type="ChEBI" id="CHEBI:29108"/>
    </cofactor>
    <cofactor evidence="18">
        <name>Mn(2+)</name>
        <dbReference type="ChEBI" id="CHEBI:29035"/>
    </cofactor>
    <cofactor evidence="18">
        <name>Co(2+)</name>
        <dbReference type="ChEBI" id="CHEBI:48828"/>
    </cofactor>
    <text evidence="18">Binds 1 Mg(2+) ion per subunit. Can also utilize other divalent metal cations, such as Ca(2+), Mn(2+) and Co(2+).</text>
</comment>
<evidence type="ECO:0000256" key="1">
    <source>
        <dbReference type="ARBA" id="ARBA00001913"/>
    </source>
</evidence>
<dbReference type="SUPFAM" id="SSF52518">
    <property type="entry name" value="Thiamin diphosphate-binding fold (THDP-binding)"/>
    <property type="match status" value="2"/>
</dbReference>
<evidence type="ECO:0000313" key="23">
    <source>
        <dbReference type="Proteomes" id="UP000228987"/>
    </source>
</evidence>
<dbReference type="FunFam" id="3.40.50.920:FF:000003">
    <property type="entry name" value="Transketolase"/>
    <property type="match status" value="1"/>
</dbReference>
<feature type="binding site" evidence="16">
    <location>
        <position position="204"/>
    </location>
    <ligand>
        <name>Mg(2+)</name>
        <dbReference type="ChEBI" id="CHEBI:18420"/>
    </ligand>
</feature>
<dbReference type="GO" id="GO:0005829">
    <property type="term" value="C:cytosol"/>
    <property type="evidence" value="ECO:0007669"/>
    <property type="project" value="TreeGrafter"/>
</dbReference>
<evidence type="ECO:0000313" key="22">
    <source>
        <dbReference type="EMBL" id="PCJ43833.1"/>
    </source>
</evidence>
<dbReference type="InterPro" id="IPR049557">
    <property type="entry name" value="Transketolase_CS"/>
</dbReference>
<evidence type="ECO:0000256" key="12">
    <source>
        <dbReference type="NCBIfam" id="TIGR00232"/>
    </source>
</evidence>
<evidence type="ECO:0000256" key="13">
    <source>
        <dbReference type="PIRSR" id="PIRSR605478-1"/>
    </source>
</evidence>
<dbReference type="NCBIfam" id="TIGR00232">
    <property type="entry name" value="tktlase_bact"/>
    <property type="match status" value="1"/>
</dbReference>
<feature type="binding site" evidence="14">
    <location>
        <position position="536"/>
    </location>
    <ligand>
        <name>substrate</name>
    </ligand>
</feature>
<feature type="site" description="Important for catalytic activity" evidence="17">
    <location>
        <position position="43"/>
    </location>
</feature>
<feature type="binding site" evidence="16">
    <location>
        <position position="202"/>
    </location>
    <ligand>
        <name>Mg(2+)</name>
        <dbReference type="ChEBI" id="CHEBI:18420"/>
    </ligand>
</feature>
<comment type="catalytic activity">
    <reaction evidence="11 18">
        <text>D-sedoheptulose 7-phosphate + D-glyceraldehyde 3-phosphate = aldehydo-D-ribose 5-phosphate + D-xylulose 5-phosphate</text>
        <dbReference type="Rhea" id="RHEA:10508"/>
        <dbReference type="ChEBI" id="CHEBI:57483"/>
        <dbReference type="ChEBI" id="CHEBI:57737"/>
        <dbReference type="ChEBI" id="CHEBI:58273"/>
        <dbReference type="ChEBI" id="CHEBI:59776"/>
        <dbReference type="EC" id="2.2.1.1"/>
    </reaction>
</comment>
<evidence type="ECO:0000256" key="7">
    <source>
        <dbReference type="ARBA" id="ARBA00022723"/>
    </source>
</evidence>
<dbReference type="PROSITE" id="PS00801">
    <property type="entry name" value="TRANSKETOLASE_1"/>
    <property type="match status" value="1"/>
</dbReference>
<dbReference type="EMBL" id="NVWI01000004">
    <property type="protein sequence ID" value="PCJ41790.1"/>
    <property type="molecule type" value="Genomic_DNA"/>
</dbReference>
<dbReference type="EC" id="2.2.1.1" evidence="5 12"/>
<feature type="region of interest" description="Disordered" evidence="19">
    <location>
        <begin position="1"/>
        <end position="22"/>
    </location>
</feature>
<feature type="binding site" evidence="14">
    <location>
        <position position="277"/>
    </location>
    <ligand>
        <name>substrate</name>
    </ligand>
</feature>
<evidence type="ECO:0000256" key="4">
    <source>
        <dbReference type="ARBA" id="ARBA00011738"/>
    </source>
</evidence>
<evidence type="ECO:0000256" key="8">
    <source>
        <dbReference type="ARBA" id="ARBA00022837"/>
    </source>
</evidence>
<comment type="subunit">
    <text evidence="4 18">Homodimer.</text>
</comment>
<proteinExistence type="inferred from homology"/>
<dbReference type="InterPro" id="IPR005475">
    <property type="entry name" value="Transketolase-like_Pyr-bd"/>
</dbReference>
<organism evidence="22 23">
    <name type="scientific">SAR86 cluster bacterium</name>
    <dbReference type="NCBI Taxonomy" id="2030880"/>
    <lineage>
        <taxon>Bacteria</taxon>
        <taxon>Pseudomonadati</taxon>
        <taxon>Pseudomonadota</taxon>
        <taxon>Gammaproteobacteria</taxon>
        <taxon>SAR86 cluster</taxon>
    </lineage>
</organism>
<reference evidence="22" key="2">
    <citation type="journal article" date="2018" name="ISME J.">
        <title>A dynamic microbial community with high functional redundancy inhabits the cold, oxic subseafloor aquifer.</title>
        <authorList>
            <person name="Tully B.J."/>
            <person name="Wheat C.G."/>
            <person name="Glazer B.T."/>
            <person name="Huber J.A."/>
        </authorList>
    </citation>
    <scope>NUCLEOTIDE SEQUENCE</scope>
    <source>
        <strain evidence="22">NORP41</strain>
    </source>
</reference>
<evidence type="ECO:0000256" key="19">
    <source>
        <dbReference type="SAM" id="MobiDB-lite"/>
    </source>
</evidence>
<feature type="binding site" evidence="15">
    <location>
        <position position="202"/>
    </location>
    <ligand>
        <name>thiamine diphosphate</name>
        <dbReference type="ChEBI" id="CHEBI:58937"/>
    </ligand>
</feature>
<dbReference type="CDD" id="cd02012">
    <property type="entry name" value="TPP_TK"/>
    <property type="match status" value="1"/>
</dbReference>
<evidence type="ECO:0000256" key="18">
    <source>
        <dbReference type="RuleBase" id="RU004996"/>
    </source>
</evidence>
<reference evidence="23" key="1">
    <citation type="submission" date="2017-08" db="EMBL/GenBank/DDBJ databases">
        <title>A dynamic microbial community with high functional redundancy inhabits the cold, oxic subseafloor aquifer.</title>
        <authorList>
            <person name="Tully B.J."/>
            <person name="Wheat C.G."/>
            <person name="Glazer B.T."/>
            <person name="Huber J.A."/>
        </authorList>
    </citation>
    <scope>NUCLEOTIDE SEQUENCE [LARGE SCALE GENOMIC DNA]</scope>
</reference>
<feature type="binding site" evidence="15">
    <location>
        <position position="453"/>
    </location>
    <ligand>
        <name>thiamine diphosphate</name>
        <dbReference type="ChEBI" id="CHEBI:58937"/>
    </ligand>
</feature>
<dbReference type="FunFam" id="3.40.50.970:FF:000004">
    <property type="entry name" value="Transketolase"/>
    <property type="match status" value="1"/>
</dbReference>
<evidence type="ECO:0000256" key="11">
    <source>
        <dbReference type="ARBA" id="ARBA00049473"/>
    </source>
</evidence>
<evidence type="ECO:0000256" key="2">
    <source>
        <dbReference type="ARBA" id="ARBA00001941"/>
    </source>
</evidence>
<comment type="function">
    <text evidence="18">Catalyzes the transfer of a two-carbon ketol group from a ketose donor to an aldose acceptor, via a covalent intermediate with the cofactor thiamine pyrophosphate.</text>
</comment>
<keyword evidence="9 16" id="KW-0460">Magnesium</keyword>
<feature type="binding site" evidence="14">
    <location>
        <position position="485"/>
    </location>
    <ligand>
        <name>substrate</name>
    </ligand>
</feature>
<keyword evidence="10 15" id="KW-0786">Thiamine pyrophosphate</keyword>
<dbReference type="GO" id="GO:0009052">
    <property type="term" value="P:pentose-phosphate shunt, non-oxidative branch"/>
    <property type="evidence" value="ECO:0007669"/>
    <property type="project" value="UniProtKB-ARBA"/>
</dbReference>
<dbReference type="InterPro" id="IPR020826">
    <property type="entry name" value="Transketolase_BS"/>
</dbReference>
<dbReference type="Gene3D" id="3.40.50.970">
    <property type="match status" value="2"/>
</dbReference>
<dbReference type="EMBL" id="NVWI01000001">
    <property type="protein sequence ID" value="PCJ43833.1"/>
    <property type="molecule type" value="Genomic_DNA"/>
</dbReference>
<comment type="cofactor">
    <cofactor evidence="15">
        <name>thiamine diphosphate</name>
        <dbReference type="ChEBI" id="CHEBI:58937"/>
    </cofactor>
    <text evidence="15">Binds 1 thiamine pyrophosphate per subunit. During the reaction, the substrate forms a covalent intermediate with the cofactor.</text>
</comment>
<feature type="active site" description="Proton donor" evidence="13">
    <location>
        <position position="427"/>
    </location>
</feature>
<gene>
    <name evidence="22" type="primary">tkt</name>
    <name evidence="22" type="ORF">COA71_02925</name>
    <name evidence="21" type="ORF">COA71_07195</name>
</gene>
<feature type="binding site" evidence="16">
    <location>
        <position position="172"/>
    </location>
    <ligand>
        <name>Mg(2+)</name>
        <dbReference type="ChEBI" id="CHEBI:18420"/>
    </ligand>
</feature>